<dbReference type="RefSeq" id="WP_091387654.1">
    <property type="nucleotide sequence ID" value="NZ_FNQO01000002.1"/>
</dbReference>
<dbReference type="PANTHER" id="PTHR40076">
    <property type="entry name" value="MEMBRANE PROTEIN-RELATED"/>
    <property type="match status" value="1"/>
</dbReference>
<accession>A0A1H3YSD1</accession>
<keyword evidence="1" id="KW-1133">Transmembrane helix</keyword>
<dbReference type="STRING" id="658218.SAMN05216562_1936"/>
<keyword evidence="3" id="KW-1185">Reference proteome</keyword>
<feature type="transmembrane region" description="Helical" evidence="1">
    <location>
        <begin position="137"/>
        <end position="157"/>
    </location>
</feature>
<gene>
    <name evidence="2" type="ORF">SAMN05216562_1936</name>
</gene>
<dbReference type="OrthoDB" id="5516623at2"/>
<feature type="transmembrane region" description="Helical" evidence="1">
    <location>
        <begin position="219"/>
        <end position="238"/>
    </location>
</feature>
<organism evidence="2 3">
    <name type="scientific">Microbulbifer marinus</name>
    <dbReference type="NCBI Taxonomy" id="658218"/>
    <lineage>
        <taxon>Bacteria</taxon>
        <taxon>Pseudomonadati</taxon>
        <taxon>Pseudomonadota</taxon>
        <taxon>Gammaproteobacteria</taxon>
        <taxon>Cellvibrionales</taxon>
        <taxon>Microbulbiferaceae</taxon>
        <taxon>Microbulbifer</taxon>
    </lineage>
</organism>
<dbReference type="InterPro" id="IPR010380">
    <property type="entry name" value="DUF975"/>
</dbReference>
<feature type="transmembrane region" description="Helical" evidence="1">
    <location>
        <begin position="54"/>
        <end position="75"/>
    </location>
</feature>
<name>A0A1H3YSD1_9GAMM</name>
<feature type="transmembrane region" description="Helical" evidence="1">
    <location>
        <begin position="95"/>
        <end position="117"/>
    </location>
</feature>
<evidence type="ECO:0000256" key="1">
    <source>
        <dbReference type="SAM" id="Phobius"/>
    </source>
</evidence>
<evidence type="ECO:0008006" key="4">
    <source>
        <dbReference type="Google" id="ProtNLM"/>
    </source>
</evidence>
<dbReference type="PANTHER" id="PTHR40076:SF1">
    <property type="entry name" value="MEMBRANE PROTEIN"/>
    <property type="match status" value="1"/>
</dbReference>
<feature type="transmembrane region" description="Helical" evidence="1">
    <location>
        <begin position="163"/>
        <end position="181"/>
    </location>
</feature>
<keyword evidence="1" id="KW-0472">Membrane</keyword>
<keyword evidence="1" id="KW-0812">Transmembrane</keyword>
<sequence>MSDIYKAPEAQLTTGDESGSYGSLERGIAGDYSISIGEIIGEAWRRTKGNKGTIWLALILYIVAFVVVSFVAGMITGYSAFDIEQQAGASFTSTISYQILVNLIAAPLTAGMMMIGIKIARDEKTSATEVFAHFDKLLPLVVANILMTILVTIGLFLLVLPGIYLAVAYMLTLPLIVDKNLGPWQALETSRKAITKHWFAFFGFLIVAVLLYVAGALPLLIGLIWVLPLLAIAFGVVYRNIFGGAEAA</sequence>
<feature type="transmembrane region" description="Helical" evidence="1">
    <location>
        <begin position="193"/>
        <end position="213"/>
    </location>
</feature>
<dbReference type="AlphaFoldDB" id="A0A1H3YSD1"/>
<reference evidence="3" key="1">
    <citation type="submission" date="2016-10" db="EMBL/GenBank/DDBJ databases">
        <authorList>
            <person name="Varghese N."/>
            <person name="Submissions S."/>
        </authorList>
    </citation>
    <scope>NUCLEOTIDE SEQUENCE [LARGE SCALE GENOMIC DNA]</scope>
    <source>
        <strain evidence="3">CGMCC 1.10657</strain>
    </source>
</reference>
<evidence type="ECO:0000313" key="2">
    <source>
        <dbReference type="EMBL" id="SEA14081.1"/>
    </source>
</evidence>
<proteinExistence type="predicted"/>
<protein>
    <recommendedName>
        <fullName evidence="4">Membrane domain of glycerophosphoryl diester phosphodiesterase</fullName>
    </recommendedName>
</protein>
<dbReference type="EMBL" id="FNQO01000002">
    <property type="protein sequence ID" value="SEA14081.1"/>
    <property type="molecule type" value="Genomic_DNA"/>
</dbReference>
<evidence type="ECO:0000313" key="3">
    <source>
        <dbReference type="Proteomes" id="UP000198658"/>
    </source>
</evidence>
<dbReference type="Proteomes" id="UP000198658">
    <property type="component" value="Unassembled WGS sequence"/>
</dbReference>